<evidence type="ECO:0000256" key="6">
    <source>
        <dbReference type="ARBA" id="ARBA00022801"/>
    </source>
</evidence>
<keyword evidence="4 13" id="KW-0963">Cytoplasm</keyword>
<keyword evidence="7" id="KW-0788">Thiol protease</keyword>
<organism evidence="16 17">
    <name type="scientific">Taxus chinensis</name>
    <name type="common">Chinese yew</name>
    <name type="synonym">Taxus wallichiana var. chinensis</name>
    <dbReference type="NCBI Taxonomy" id="29808"/>
    <lineage>
        <taxon>Eukaryota</taxon>
        <taxon>Viridiplantae</taxon>
        <taxon>Streptophyta</taxon>
        <taxon>Embryophyta</taxon>
        <taxon>Tracheophyta</taxon>
        <taxon>Spermatophyta</taxon>
        <taxon>Pinopsida</taxon>
        <taxon>Pinidae</taxon>
        <taxon>Conifers II</taxon>
        <taxon>Cupressales</taxon>
        <taxon>Taxaceae</taxon>
        <taxon>Taxus</taxon>
    </lineage>
</organism>
<dbReference type="GO" id="GO:0000423">
    <property type="term" value="P:mitophagy"/>
    <property type="evidence" value="ECO:0007669"/>
    <property type="project" value="TreeGrafter"/>
</dbReference>
<dbReference type="EC" id="3.4.22.-" evidence="13"/>
<comment type="subunit">
    <text evidence="11">Interacts with ATG8.</text>
</comment>
<keyword evidence="17" id="KW-1185">Reference proteome</keyword>
<dbReference type="GO" id="GO:0019786">
    <property type="term" value="F:protein-phosphatidylethanolamide deconjugating activity"/>
    <property type="evidence" value="ECO:0007669"/>
    <property type="project" value="InterPro"/>
</dbReference>
<reference evidence="16 17" key="1">
    <citation type="journal article" date="2021" name="Nat. Plants">
        <title>The Taxus genome provides insights into paclitaxel biosynthesis.</title>
        <authorList>
            <person name="Xiong X."/>
            <person name="Gou J."/>
            <person name="Liao Q."/>
            <person name="Li Y."/>
            <person name="Zhou Q."/>
            <person name="Bi G."/>
            <person name="Li C."/>
            <person name="Du R."/>
            <person name="Wang X."/>
            <person name="Sun T."/>
            <person name="Guo L."/>
            <person name="Liang H."/>
            <person name="Lu P."/>
            <person name="Wu Y."/>
            <person name="Zhang Z."/>
            <person name="Ro D.K."/>
            <person name="Shang Y."/>
            <person name="Huang S."/>
            <person name="Yan J."/>
        </authorList>
    </citation>
    <scope>NUCLEOTIDE SEQUENCE [LARGE SCALE GENOMIC DNA]</scope>
    <source>
        <strain evidence="16">Ta-2019</strain>
    </source>
</reference>
<evidence type="ECO:0000256" key="13">
    <source>
        <dbReference type="RuleBase" id="RU363115"/>
    </source>
</evidence>
<dbReference type="InterPro" id="IPR038765">
    <property type="entry name" value="Papain-like_cys_pep_sf"/>
</dbReference>
<evidence type="ECO:0000259" key="15">
    <source>
        <dbReference type="Pfam" id="PF03416"/>
    </source>
</evidence>
<dbReference type="AlphaFoldDB" id="A0AA38L8A1"/>
<evidence type="ECO:0000256" key="12">
    <source>
        <dbReference type="ARBA" id="ARBA00045891"/>
    </source>
</evidence>
<comment type="subcellular location">
    <subcellularLocation>
        <location evidence="1 13">Cytoplasm</location>
    </subcellularLocation>
</comment>
<evidence type="ECO:0000256" key="14">
    <source>
        <dbReference type="SAM" id="MobiDB-lite"/>
    </source>
</evidence>
<evidence type="ECO:0000256" key="10">
    <source>
        <dbReference type="ARBA" id="ARBA00029362"/>
    </source>
</evidence>
<dbReference type="PANTHER" id="PTHR22624">
    <property type="entry name" value="CYSTEINE PROTEASE ATG4"/>
    <property type="match status" value="1"/>
</dbReference>
<sequence>EGSRKGERRKEIGDRKSEIYILRSIFPFIYSLLPKVMKGLPDSSENTASPLARSSCTEKELAAEAREEEQHHSLLPKATLWSSFISSFSVFEPHNNTSLTDRSQSPIVGTSGWTSAVRRAVSSGPMRRLQERIMGPWWTGSSVSSSVVWLLGTCYKILPEESSSDSTGSQAFVDFMHDFSSRIWITYRKGFEPIGDTNIVSDVGWGCMLRSGQMLVAQALLFHHLGRSWRRQTEQPFNREYIEILQRFGDSTSEACPFSVHNILEAGKPFGLAAGSWLGPYALCRSLEALVHAGKECCRTGKFNLIFPIAIYVVSGDEYGEHGGAPILCIDDAVRLCAEWSSGQGETQVPLLILVPLLLGVEKINPRYIPSLCETFTFPQSLGMVGGKPGASTYMIGVQDDQALYLDPHEVQQVMEISPDNMGADTSSYHCSVVRKMALSGIDPSLAIGFYCRNRDDFDDLCARASDLATQSNGAPLFTVTKRLNKLKEIGALMSEGVKSVSDIQDSLLSENENVMSPSSSEDDWEIV</sequence>
<dbReference type="InterPro" id="IPR005078">
    <property type="entry name" value="Peptidase_C54"/>
</dbReference>
<feature type="compositionally biased region" description="Basic and acidic residues" evidence="14">
    <location>
        <begin position="56"/>
        <end position="70"/>
    </location>
</feature>
<evidence type="ECO:0000256" key="3">
    <source>
        <dbReference type="ARBA" id="ARBA00022448"/>
    </source>
</evidence>
<dbReference type="SUPFAM" id="SSF54001">
    <property type="entry name" value="Cysteine proteinases"/>
    <property type="match status" value="1"/>
</dbReference>
<dbReference type="Pfam" id="PF03416">
    <property type="entry name" value="Peptidase_C54"/>
    <property type="match status" value="1"/>
</dbReference>
<dbReference type="GO" id="GO:0004197">
    <property type="term" value="F:cysteine-type endopeptidase activity"/>
    <property type="evidence" value="ECO:0007669"/>
    <property type="project" value="TreeGrafter"/>
</dbReference>
<evidence type="ECO:0000256" key="1">
    <source>
        <dbReference type="ARBA" id="ARBA00004496"/>
    </source>
</evidence>
<evidence type="ECO:0000256" key="5">
    <source>
        <dbReference type="ARBA" id="ARBA00022670"/>
    </source>
</evidence>
<comment type="similarity">
    <text evidence="2 13">Belongs to the peptidase C54 family.</text>
</comment>
<evidence type="ECO:0000256" key="7">
    <source>
        <dbReference type="ARBA" id="ARBA00022807"/>
    </source>
</evidence>
<keyword evidence="6 13" id="KW-0378">Hydrolase</keyword>
<dbReference type="GO" id="GO:0016485">
    <property type="term" value="P:protein processing"/>
    <property type="evidence" value="ECO:0007669"/>
    <property type="project" value="TreeGrafter"/>
</dbReference>
<evidence type="ECO:0000313" key="17">
    <source>
        <dbReference type="Proteomes" id="UP000824469"/>
    </source>
</evidence>
<keyword evidence="3" id="KW-0813">Transport</keyword>
<keyword evidence="5 13" id="KW-0645">Protease</keyword>
<accession>A0AA38L8A1</accession>
<evidence type="ECO:0000256" key="4">
    <source>
        <dbReference type="ARBA" id="ARBA00022490"/>
    </source>
</evidence>
<feature type="domain" description="Peptidase C54 catalytic" evidence="15">
    <location>
        <begin position="174"/>
        <end position="463"/>
    </location>
</feature>
<evidence type="ECO:0000256" key="11">
    <source>
        <dbReference type="ARBA" id="ARBA00038724"/>
    </source>
</evidence>
<evidence type="ECO:0000256" key="9">
    <source>
        <dbReference type="ARBA" id="ARBA00023006"/>
    </source>
</evidence>
<dbReference type="OMA" id="TGFGCMI"/>
<dbReference type="PANTHER" id="PTHR22624:SF49">
    <property type="entry name" value="CYSTEINE PROTEASE"/>
    <property type="match status" value="1"/>
</dbReference>
<dbReference type="GO" id="GO:0034727">
    <property type="term" value="P:piecemeal microautophagy of the nucleus"/>
    <property type="evidence" value="ECO:0007669"/>
    <property type="project" value="TreeGrafter"/>
</dbReference>
<dbReference type="EMBL" id="JAHRHJ020000005">
    <property type="protein sequence ID" value="KAH9315468.1"/>
    <property type="molecule type" value="Genomic_DNA"/>
</dbReference>
<feature type="compositionally biased region" description="Polar residues" evidence="14">
    <location>
        <begin position="43"/>
        <end position="55"/>
    </location>
</feature>
<gene>
    <name evidence="16" type="ORF">KI387_024095</name>
</gene>
<evidence type="ECO:0000256" key="2">
    <source>
        <dbReference type="ARBA" id="ARBA00010958"/>
    </source>
</evidence>
<comment type="function">
    <text evidence="12">Cysteine protease that plays a key role in autophagy by mediating both proteolytic activation and delipidation of ATG8 family proteins. The protease activity is required for proteolytic activation of ATG8 family proteins: cleaves the C-terminal amino acid of ATG8 proteins to reveal a C-terminal glycine. Exposure of the glycine at the C-terminus is essential for ATG8 proteins conjugation to phosphatidylethanolamine (PE) and insertion to membranes, which is necessary for autophagy. In addition to the protease activity, also mediates delipidation of PE-conjugated ATG8 proteins.</text>
</comment>
<comment type="caution">
    <text evidence="16">The sequence shown here is derived from an EMBL/GenBank/DDBJ whole genome shotgun (WGS) entry which is preliminary data.</text>
</comment>
<evidence type="ECO:0000313" key="16">
    <source>
        <dbReference type="EMBL" id="KAH9315468.1"/>
    </source>
</evidence>
<name>A0AA38L8A1_TAXCH</name>
<dbReference type="GO" id="GO:0035973">
    <property type="term" value="P:aggrephagy"/>
    <property type="evidence" value="ECO:0007669"/>
    <property type="project" value="TreeGrafter"/>
</dbReference>
<comment type="catalytic activity">
    <reaction evidence="10">
        <text>[protein]-C-terminal L-amino acid-glycyl-phosphatidylethanolamide + H2O = [protein]-C-terminal L-amino acid-glycine + a 1,2-diacyl-sn-glycero-3-phosphoethanolamine</text>
        <dbReference type="Rhea" id="RHEA:67548"/>
        <dbReference type="Rhea" id="RHEA-COMP:17323"/>
        <dbReference type="Rhea" id="RHEA-COMP:17324"/>
        <dbReference type="ChEBI" id="CHEBI:15377"/>
        <dbReference type="ChEBI" id="CHEBI:64612"/>
        <dbReference type="ChEBI" id="CHEBI:172940"/>
        <dbReference type="ChEBI" id="CHEBI:172941"/>
    </reaction>
    <physiologicalReaction direction="left-to-right" evidence="10">
        <dbReference type="Rhea" id="RHEA:67549"/>
    </physiologicalReaction>
</comment>
<dbReference type="InterPro" id="IPR046792">
    <property type="entry name" value="Peptidase_C54_cat"/>
</dbReference>
<evidence type="ECO:0000256" key="8">
    <source>
        <dbReference type="ARBA" id="ARBA00022927"/>
    </source>
</evidence>
<dbReference type="Proteomes" id="UP000824469">
    <property type="component" value="Unassembled WGS sequence"/>
</dbReference>
<proteinExistence type="inferred from homology"/>
<feature type="non-terminal residue" evidence="16">
    <location>
        <position position="528"/>
    </location>
</feature>
<keyword evidence="8 13" id="KW-0653">Protein transport</keyword>
<dbReference type="GO" id="GO:0005737">
    <property type="term" value="C:cytoplasm"/>
    <property type="evidence" value="ECO:0007669"/>
    <property type="project" value="UniProtKB-SubCell"/>
</dbReference>
<dbReference type="GO" id="GO:0015031">
    <property type="term" value="P:protein transport"/>
    <property type="evidence" value="ECO:0007669"/>
    <property type="project" value="UniProtKB-KW"/>
</dbReference>
<dbReference type="GO" id="GO:0000045">
    <property type="term" value="P:autophagosome assembly"/>
    <property type="evidence" value="ECO:0007669"/>
    <property type="project" value="TreeGrafter"/>
</dbReference>
<feature type="region of interest" description="Disordered" evidence="14">
    <location>
        <begin position="41"/>
        <end position="70"/>
    </location>
</feature>
<protein>
    <recommendedName>
        <fullName evidence="13">Cysteine protease</fullName>
        <ecNumber evidence="13">3.4.22.-</ecNumber>
    </recommendedName>
</protein>
<keyword evidence="9 13" id="KW-0072">Autophagy</keyword>